<reference evidence="1" key="1">
    <citation type="submission" date="2018-06" db="EMBL/GenBank/DDBJ databases">
        <authorList>
            <person name="Zhirakovskaya E."/>
        </authorList>
    </citation>
    <scope>NUCLEOTIDE SEQUENCE</scope>
</reference>
<protein>
    <recommendedName>
        <fullName evidence="2">Outer membrane protein beta-barrel domain-containing protein</fullName>
    </recommendedName>
</protein>
<proteinExistence type="predicted"/>
<evidence type="ECO:0008006" key="2">
    <source>
        <dbReference type="Google" id="ProtNLM"/>
    </source>
</evidence>
<dbReference type="AlphaFoldDB" id="A0A3B1A9G2"/>
<dbReference type="EMBL" id="UOFT01000052">
    <property type="protein sequence ID" value="VAW96482.1"/>
    <property type="molecule type" value="Genomic_DNA"/>
</dbReference>
<name>A0A3B1A9G2_9ZZZZ</name>
<evidence type="ECO:0000313" key="1">
    <source>
        <dbReference type="EMBL" id="VAW96482.1"/>
    </source>
</evidence>
<gene>
    <name evidence="1" type="ORF">MNBD_GAMMA23-1783</name>
</gene>
<accession>A0A3B1A9G2</accession>
<sequence>MAYNKQLKKLVIGSALAVLTVAVLPINVALAESDISSWRDDPLRLNVKFEGQSSAFSQQSLQSANLNLGWMSEFDNVALSPANTKYSLDRAIIRQYDATFFYPFQRGKLNFDLGLNIKFINGITEITNEFGVTRSQNYNATLPMMYATALYELPWKGLSAGIEGKHMVLDNSSAYDYKAMLSYQSRNGFGMNGGWQYQQLNLNAFQNITASSETEGPFVDFYFKF</sequence>
<organism evidence="1">
    <name type="scientific">hydrothermal vent metagenome</name>
    <dbReference type="NCBI Taxonomy" id="652676"/>
    <lineage>
        <taxon>unclassified sequences</taxon>
        <taxon>metagenomes</taxon>
        <taxon>ecological metagenomes</taxon>
    </lineage>
</organism>